<dbReference type="AlphaFoldDB" id="A0A412X2N7"/>
<protein>
    <submittedName>
        <fullName evidence="1">Uncharacterized protein</fullName>
    </submittedName>
</protein>
<dbReference type="Proteomes" id="UP000285343">
    <property type="component" value="Unassembled WGS sequence"/>
</dbReference>
<sequence>MEFKKIIEQTNRYDIVQWEFQGMPITFRLWKDGSGIVEIKADSNFAKANGYKSVDDMAEKTIGQAKFNEMFGGVPEWIRASPDGEFIFVGINPILFN</sequence>
<reference evidence="1 2" key="1">
    <citation type="submission" date="2018-08" db="EMBL/GenBank/DDBJ databases">
        <title>A genome reference for cultivated species of the human gut microbiota.</title>
        <authorList>
            <person name="Zou Y."/>
            <person name="Xue W."/>
            <person name="Luo G."/>
        </authorList>
    </citation>
    <scope>NUCLEOTIDE SEQUENCE [LARGE SCALE GENOMIC DNA]</scope>
    <source>
        <strain evidence="1 2">AF14-42</strain>
    </source>
</reference>
<accession>A0A412X2N7</accession>
<dbReference type="RefSeq" id="WP_117867206.1">
    <property type="nucleotide sequence ID" value="NZ_QRZC01000046.1"/>
</dbReference>
<proteinExistence type="predicted"/>
<evidence type="ECO:0000313" key="1">
    <source>
        <dbReference type="EMBL" id="RGV35014.1"/>
    </source>
</evidence>
<dbReference type="EMBL" id="QRZC01000046">
    <property type="protein sequence ID" value="RGV35014.1"/>
    <property type="molecule type" value="Genomic_DNA"/>
</dbReference>
<organism evidence="1 2">
    <name type="scientific">Bacteroides uniformis</name>
    <dbReference type="NCBI Taxonomy" id="820"/>
    <lineage>
        <taxon>Bacteria</taxon>
        <taxon>Pseudomonadati</taxon>
        <taxon>Bacteroidota</taxon>
        <taxon>Bacteroidia</taxon>
        <taxon>Bacteroidales</taxon>
        <taxon>Bacteroidaceae</taxon>
        <taxon>Bacteroides</taxon>
    </lineage>
</organism>
<evidence type="ECO:0000313" key="2">
    <source>
        <dbReference type="Proteomes" id="UP000285343"/>
    </source>
</evidence>
<comment type="caution">
    <text evidence="1">The sequence shown here is derived from an EMBL/GenBank/DDBJ whole genome shotgun (WGS) entry which is preliminary data.</text>
</comment>
<name>A0A412X2N7_BACUN</name>
<gene>
    <name evidence="1" type="ORF">DWW14_22330</name>
</gene>